<comment type="pathway">
    <text evidence="2">Protein modification; protein sumoylation.</text>
</comment>
<evidence type="ECO:0000256" key="8">
    <source>
        <dbReference type="ARBA" id="ARBA00044354"/>
    </source>
</evidence>
<keyword evidence="11" id="KW-1185">Reference proteome</keyword>
<sequence>MVEDKNQSVELTDHEAELRAAKILLIGLNGFGAEIAKNIILAGVKSVTFLDHRNVTAEDRCSQFLTPKELIEKNRAEASIQRAQNLNPMVNIEADTSNIDDKPDTYFSNFDVVCATQCTITQINKINEACRKHNVKFFTGDVWGTLGYTFADLMTHEYVEDVVQTKKVQISESGEPMQKEKFENITVTEKHVDTFVPFKSILNVSKSSLPKDSEIYYMLLIMLNYREKYGKDPSPSERGSEKFKVEASTIIKKFDLEDKINHLVEGDIYAQVSPVCAIVGGIMAQEIIKTVSQKGAPHNNLFLFNPDTLCGKILRLGQ</sequence>
<accession>A0A2A3ESY2</accession>
<gene>
    <name evidence="10" type="ORF">APICC_03199</name>
</gene>
<dbReference type="GO" id="GO:0019948">
    <property type="term" value="F:SUMO activating enzyme activity"/>
    <property type="evidence" value="ECO:0007669"/>
    <property type="project" value="TreeGrafter"/>
</dbReference>
<dbReference type="PANTHER" id="PTHR10953">
    <property type="entry name" value="UBIQUITIN-ACTIVATING ENZYME E1"/>
    <property type="match status" value="1"/>
</dbReference>
<dbReference type="OrthoDB" id="412647at2759"/>
<dbReference type="InterPro" id="IPR035985">
    <property type="entry name" value="Ubiquitin-activating_enz"/>
</dbReference>
<evidence type="ECO:0000259" key="9">
    <source>
        <dbReference type="Pfam" id="PF00899"/>
    </source>
</evidence>
<dbReference type="AlphaFoldDB" id="A0A2A3ESY2"/>
<dbReference type="PANTHER" id="PTHR10953:SF162">
    <property type="entry name" value="SUMO-ACTIVATING ENZYME SUBUNIT 1"/>
    <property type="match status" value="1"/>
</dbReference>
<dbReference type="EMBL" id="KZ288192">
    <property type="protein sequence ID" value="PBC34412.1"/>
    <property type="molecule type" value="Genomic_DNA"/>
</dbReference>
<organism evidence="10 11">
    <name type="scientific">Apis cerana cerana</name>
    <name type="common">Oriental honeybee</name>
    <dbReference type="NCBI Taxonomy" id="94128"/>
    <lineage>
        <taxon>Eukaryota</taxon>
        <taxon>Metazoa</taxon>
        <taxon>Ecdysozoa</taxon>
        <taxon>Arthropoda</taxon>
        <taxon>Hexapoda</taxon>
        <taxon>Insecta</taxon>
        <taxon>Pterygota</taxon>
        <taxon>Neoptera</taxon>
        <taxon>Endopterygota</taxon>
        <taxon>Hymenoptera</taxon>
        <taxon>Apocrita</taxon>
        <taxon>Aculeata</taxon>
        <taxon>Apoidea</taxon>
        <taxon>Anthophila</taxon>
        <taxon>Apidae</taxon>
        <taxon>Apis</taxon>
    </lineage>
</organism>
<keyword evidence="5" id="KW-0539">Nucleus</keyword>
<protein>
    <recommendedName>
        <fullName evidence="7">SUMO-activating enzyme subunit 1</fullName>
    </recommendedName>
    <alternativeName>
        <fullName evidence="8">Ubiquitin-like 1-activating enzyme E1A</fullName>
    </alternativeName>
</protein>
<dbReference type="Proteomes" id="UP000242457">
    <property type="component" value="Unassembled WGS sequence"/>
</dbReference>
<dbReference type="SUPFAM" id="SSF69572">
    <property type="entry name" value="Activating enzymes of the ubiquitin-like proteins"/>
    <property type="match status" value="1"/>
</dbReference>
<feature type="domain" description="THIF-type NAD/FAD binding fold" evidence="9">
    <location>
        <begin position="15"/>
        <end position="308"/>
    </location>
</feature>
<dbReference type="InterPro" id="IPR000594">
    <property type="entry name" value="ThiF_NAD_FAD-bd"/>
</dbReference>
<evidence type="ECO:0000256" key="3">
    <source>
        <dbReference type="ARBA" id="ARBA00005673"/>
    </source>
</evidence>
<dbReference type="GO" id="GO:0016925">
    <property type="term" value="P:protein sumoylation"/>
    <property type="evidence" value="ECO:0007669"/>
    <property type="project" value="TreeGrafter"/>
</dbReference>
<dbReference type="InterPro" id="IPR045886">
    <property type="entry name" value="ThiF/MoeB/HesA"/>
</dbReference>
<evidence type="ECO:0000256" key="4">
    <source>
        <dbReference type="ARBA" id="ARBA00022786"/>
    </source>
</evidence>
<evidence type="ECO:0000256" key="2">
    <source>
        <dbReference type="ARBA" id="ARBA00004718"/>
    </source>
</evidence>
<keyword evidence="4" id="KW-0833">Ubl conjugation pathway</keyword>
<dbReference type="STRING" id="94128.A0A2A3ESY2"/>
<evidence type="ECO:0000256" key="7">
    <source>
        <dbReference type="ARBA" id="ARBA00044187"/>
    </source>
</evidence>
<evidence type="ECO:0000313" key="10">
    <source>
        <dbReference type="EMBL" id="PBC34412.1"/>
    </source>
</evidence>
<comment type="subunit">
    <text evidence="6">Heterodimer of SAE1 and UBA2/SAE2. The heterodimer corresponds to the two domains that are encoded on a single polypeptide chain in ubiquitin-activating enzyme E1. Interacts with UBE2I.</text>
</comment>
<comment type="similarity">
    <text evidence="3">Belongs to the ubiquitin-activating E1 family.</text>
</comment>
<dbReference type="InterPro" id="IPR000011">
    <property type="entry name" value="UBQ/SUMO-activ_enz_E1-like"/>
</dbReference>
<evidence type="ECO:0000256" key="6">
    <source>
        <dbReference type="ARBA" id="ARBA00026003"/>
    </source>
</evidence>
<name>A0A2A3ESY2_APICC</name>
<evidence type="ECO:0000256" key="1">
    <source>
        <dbReference type="ARBA" id="ARBA00004123"/>
    </source>
</evidence>
<dbReference type="Gene3D" id="3.40.50.720">
    <property type="entry name" value="NAD(P)-binding Rossmann-like Domain"/>
    <property type="match status" value="1"/>
</dbReference>
<evidence type="ECO:0000256" key="5">
    <source>
        <dbReference type="ARBA" id="ARBA00023242"/>
    </source>
</evidence>
<dbReference type="GO" id="GO:0005737">
    <property type="term" value="C:cytoplasm"/>
    <property type="evidence" value="ECO:0007669"/>
    <property type="project" value="TreeGrafter"/>
</dbReference>
<evidence type="ECO:0000313" key="11">
    <source>
        <dbReference type="Proteomes" id="UP000242457"/>
    </source>
</evidence>
<dbReference type="GO" id="GO:0031510">
    <property type="term" value="C:SUMO activating enzyme complex"/>
    <property type="evidence" value="ECO:0007669"/>
    <property type="project" value="TreeGrafter"/>
</dbReference>
<reference evidence="10 11" key="1">
    <citation type="submission" date="2014-07" db="EMBL/GenBank/DDBJ databases">
        <title>Genomic and transcriptomic analysis on Apis cerana provide comprehensive insights into honey bee biology.</title>
        <authorList>
            <person name="Diao Q."/>
            <person name="Sun L."/>
            <person name="Zheng H."/>
            <person name="Zheng H."/>
            <person name="Xu S."/>
            <person name="Wang S."/>
            <person name="Zeng Z."/>
            <person name="Hu F."/>
            <person name="Su S."/>
            <person name="Wu J."/>
        </authorList>
    </citation>
    <scope>NUCLEOTIDE SEQUENCE [LARGE SCALE GENOMIC DNA]</scope>
    <source>
        <tissue evidence="10">Pupae without intestine</tissue>
    </source>
</reference>
<dbReference type="Pfam" id="PF00899">
    <property type="entry name" value="ThiF"/>
    <property type="match status" value="1"/>
</dbReference>
<proteinExistence type="inferred from homology"/>
<comment type="subcellular location">
    <subcellularLocation>
        <location evidence="1">Nucleus</location>
    </subcellularLocation>
</comment>
<dbReference type="PRINTS" id="PR01849">
    <property type="entry name" value="UBIQUITINACT"/>
</dbReference>